<keyword evidence="1" id="KW-0812">Transmembrane</keyword>
<dbReference type="InterPro" id="IPR010266">
    <property type="entry name" value="NnrS"/>
</dbReference>
<accession>A0A937CU73</accession>
<feature type="transmembrane region" description="Helical" evidence="1">
    <location>
        <begin position="265"/>
        <end position="285"/>
    </location>
</feature>
<feature type="transmembrane region" description="Helical" evidence="1">
    <location>
        <begin position="34"/>
        <end position="53"/>
    </location>
</feature>
<proteinExistence type="predicted"/>
<gene>
    <name evidence="2" type="ORF">JJ685_18120</name>
</gene>
<sequence>MPPGRVEIGTPAPDRPSRPGRWSAALLLSAPHKLCFFWAGVQWGLAALWWAAAQFAQASGMAWPWRVPPTAAHGLWFGLGPMPLFIAGFMFTAGPRWLRRPPVEARALRMPVAVFSAGWAVAVAGFHAGAALAALGIGLAALAWSLLAIRMLRLVAGSTEDDRRHAGIVAAAAVAILAALAAAAIALALERPDALGPIVRAGLWWGIALVFVVVSHRMLPFLGEGAWARLDARWPDWPLWTLASVPVVQGTAALAVPWLETQPALRWLVAAHLAIAAALSLRLSLRWLGSAPLKQPMVAMLFRPLLWWDAALCLFACAWLPVMDVATAARFGTAALHALTLGYLGGTMLAMVTRVSATHSGRAQAIDGVARRLHGLLQATVFVRVLAALWPAAGAILLPVAAAGWLAVAATWALRHGRWLGQPRADGRPG</sequence>
<keyword evidence="1" id="KW-1133">Transmembrane helix</keyword>
<feature type="transmembrane region" description="Helical" evidence="1">
    <location>
        <begin position="73"/>
        <end position="95"/>
    </location>
</feature>
<evidence type="ECO:0000313" key="2">
    <source>
        <dbReference type="EMBL" id="MBL0393061.1"/>
    </source>
</evidence>
<feature type="transmembrane region" description="Helical" evidence="1">
    <location>
        <begin position="107"/>
        <end position="126"/>
    </location>
</feature>
<dbReference type="AlphaFoldDB" id="A0A937CU73"/>
<feature type="transmembrane region" description="Helical" evidence="1">
    <location>
        <begin position="334"/>
        <end position="352"/>
    </location>
</feature>
<keyword evidence="1" id="KW-0472">Membrane</keyword>
<evidence type="ECO:0000256" key="1">
    <source>
        <dbReference type="SAM" id="Phobius"/>
    </source>
</evidence>
<feature type="transmembrane region" description="Helical" evidence="1">
    <location>
        <begin position="239"/>
        <end position="259"/>
    </location>
</feature>
<dbReference type="RefSeq" id="WP_201675719.1">
    <property type="nucleotide sequence ID" value="NZ_JAEQNE010000004.1"/>
</dbReference>
<keyword evidence="3" id="KW-1185">Reference proteome</keyword>
<comment type="caution">
    <text evidence="2">The sequence shown here is derived from an EMBL/GenBank/DDBJ whole genome shotgun (WGS) entry which is preliminary data.</text>
</comment>
<organism evidence="2 3">
    <name type="scientific">Ramlibacter monticola</name>
    <dbReference type="NCBI Taxonomy" id="1926872"/>
    <lineage>
        <taxon>Bacteria</taxon>
        <taxon>Pseudomonadati</taxon>
        <taxon>Pseudomonadota</taxon>
        <taxon>Betaproteobacteria</taxon>
        <taxon>Burkholderiales</taxon>
        <taxon>Comamonadaceae</taxon>
        <taxon>Ramlibacter</taxon>
    </lineage>
</organism>
<feature type="transmembrane region" description="Helical" evidence="1">
    <location>
        <begin position="132"/>
        <end position="156"/>
    </location>
</feature>
<dbReference type="EMBL" id="JAEQNE010000004">
    <property type="protein sequence ID" value="MBL0393061.1"/>
    <property type="molecule type" value="Genomic_DNA"/>
</dbReference>
<dbReference type="Proteomes" id="UP000599109">
    <property type="component" value="Unassembled WGS sequence"/>
</dbReference>
<evidence type="ECO:0000313" key="3">
    <source>
        <dbReference type="Proteomes" id="UP000599109"/>
    </source>
</evidence>
<protein>
    <submittedName>
        <fullName evidence="2">NnrS family protein</fullName>
    </submittedName>
</protein>
<feature type="transmembrane region" description="Helical" evidence="1">
    <location>
        <begin position="305"/>
        <end position="322"/>
    </location>
</feature>
<name>A0A937CU73_9BURK</name>
<feature type="transmembrane region" description="Helical" evidence="1">
    <location>
        <begin position="168"/>
        <end position="189"/>
    </location>
</feature>
<feature type="transmembrane region" description="Helical" evidence="1">
    <location>
        <begin position="201"/>
        <end position="219"/>
    </location>
</feature>
<reference evidence="2 3" key="1">
    <citation type="journal article" date="2017" name="Int. J. Syst. Evol. Microbiol.">
        <title>Ramlibacter monticola sp. nov., isolated from forest soil.</title>
        <authorList>
            <person name="Chaudhary D.K."/>
            <person name="Kim J."/>
        </authorList>
    </citation>
    <scope>NUCLEOTIDE SEQUENCE [LARGE SCALE GENOMIC DNA]</scope>
    <source>
        <strain evidence="2 3">KACC 19175</strain>
    </source>
</reference>
<dbReference type="Pfam" id="PF05940">
    <property type="entry name" value="NnrS"/>
    <property type="match status" value="1"/>
</dbReference>